<dbReference type="Pfam" id="PF00482">
    <property type="entry name" value="T2SSF"/>
    <property type="match status" value="1"/>
</dbReference>
<evidence type="ECO:0000256" key="3">
    <source>
        <dbReference type="ARBA" id="ARBA00022692"/>
    </source>
</evidence>
<dbReference type="PANTHER" id="PTHR35007">
    <property type="entry name" value="INTEGRAL MEMBRANE PROTEIN-RELATED"/>
    <property type="match status" value="1"/>
</dbReference>
<evidence type="ECO:0000256" key="6">
    <source>
        <dbReference type="SAM" id="Phobius"/>
    </source>
</evidence>
<evidence type="ECO:0000313" key="9">
    <source>
        <dbReference type="Proteomes" id="UP000292385"/>
    </source>
</evidence>
<evidence type="ECO:0000256" key="2">
    <source>
        <dbReference type="ARBA" id="ARBA00022475"/>
    </source>
</evidence>
<gene>
    <name evidence="8" type="ORF">E0H58_36390</name>
</gene>
<accession>A0ABY1ZXC6</accession>
<keyword evidence="9" id="KW-1185">Reference proteome</keyword>
<keyword evidence="5 6" id="KW-0472">Membrane</keyword>
<name>A0ABY1ZXC6_9ACTN</name>
<comment type="subcellular location">
    <subcellularLocation>
        <location evidence="1">Cell membrane</location>
        <topology evidence="1">Multi-pass membrane protein</topology>
    </subcellularLocation>
</comment>
<reference evidence="8 9" key="1">
    <citation type="submission" date="2019-02" db="EMBL/GenBank/DDBJ databases">
        <title>Kribbella capetownensis sp. nov. and Kribbella speibonae sp. nov., isolated from soil.</title>
        <authorList>
            <person name="Curtis S.M."/>
            <person name="Norton I."/>
            <person name="Everest G.J."/>
            <person name="Meyers P.R."/>
        </authorList>
    </citation>
    <scope>NUCLEOTIDE SEQUENCE [LARGE SCALE GENOMIC DNA]</scope>
    <source>
        <strain evidence="8 9">SK5</strain>
    </source>
</reference>
<keyword evidence="2" id="KW-1003">Cell membrane</keyword>
<dbReference type="PANTHER" id="PTHR35007:SF2">
    <property type="entry name" value="PILUS ASSEMBLE PROTEIN"/>
    <property type="match status" value="1"/>
</dbReference>
<evidence type="ECO:0000313" key="8">
    <source>
        <dbReference type="EMBL" id="TCC18286.1"/>
    </source>
</evidence>
<dbReference type="InterPro" id="IPR018076">
    <property type="entry name" value="T2SS_GspF_dom"/>
</dbReference>
<dbReference type="Gene3D" id="1.20.81.30">
    <property type="entry name" value="Type II secretion system (T2SS), domain F"/>
    <property type="match status" value="1"/>
</dbReference>
<feature type="domain" description="Type II secretion system protein GspF" evidence="7">
    <location>
        <begin position="165"/>
        <end position="290"/>
    </location>
</feature>
<feature type="transmembrane region" description="Helical" evidence="6">
    <location>
        <begin position="102"/>
        <end position="121"/>
    </location>
</feature>
<keyword evidence="3 6" id="KW-0812">Transmembrane</keyword>
<feature type="transmembrane region" description="Helical" evidence="6">
    <location>
        <begin position="273"/>
        <end position="302"/>
    </location>
</feature>
<dbReference type="RefSeq" id="WP_131467427.1">
    <property type="nucleotide sequence ID" value="NZ_SJJY01000010.1"/>
</dbReference>
<comment type="caution">
    <text evidence="8">The sequence shown here is derived from an EMBL/GenBank/DDBJ whole genome shotgun (WGS) entry which is preliminary data.</text>
</comment>
<keyword evidence="4 6" id="KW-1133">Transmembrane helix</keyword>
<feature type="transmembrane region" description="Helical" evidence="6">
    <location>
        <begin position="127"/>
        <end position="149"/>
    </location>
</feature>
<proteinExistence type="predicted"/>
<evidence type="ECO:0000256" key="1">
    <source>
        <dbReference type="ARBA" id="ARBA00004651"/>
    </source>
</evidence>
<feature type="transmembrane region" description="Helical" evidence="6">
    <location>
        <begin position="6"/>
        <end position="27"/>
    </location>
</feature>
<protein>
    <submittedName>
        <fullName evidence="8">Type II secretion system F family protein</fullName>
    </submittedName>
</protein>
<dbReference type="EMBL" id="SJJY01000010">
    <property type="protein sequence ID" value="TCC18286.1"/>
    <property type="molecule type" value="Genomic_DNA"/>
</dbReference>
<evidence type="ECO:0000259" key="7">
    <source>
        <dbReference type="Pfam" id="PF00482"/>
    </source>
</evidence>
<sequence>MTATVYLIGGLAALGLAIVLAVLTVSARPAEGGVARSLATIDNHYTHQAPLAAEPKRDPFASLPGWLRVLAIRLSPSGITTTLQRRLDLAGNPSTWTPDRILAAKGLGLFLLGGLGGLYGARTIGLLIVGAAVGAAAGFLLPDVLLYNAGLKRQDKIQRALPDALDMLTVCVEAGLGFDAALAQVARNTDGPLAADFSRVLQEMQIGKSRSQALRALADRTTVPELRAFVSALVQAGELGITIAQVLREQAKEMRLRRRQRGEEQAQKVPVKILFPLIFCLFPSMFIVIIGPAAIGIVHVFFAR</sequence>
<evidence type="ECO:0000256" key="4">
    <source>
        <dbReference type="ARBA" id="ARBA00022989"/>
    </source>
</evidence>
<dbReference type="Proteomes" id="UP000292385">
    <property type="component" value="Unassembled WGS sequence"/>
</dbReference>
<organism evidence="8 9">
    <name type="scientific">Kribbella speibonae</name>
    <dbReference type="NCBI Taxonomy" id="1572660"/>
    <lineage>
        <taxon>Bacteria</taxon>
        <taxon>Bacillati</taxon>
        <taxon>Actinomycetota</taxon>
        <taxon>Actinomycetes</taxon>
        <taxon>Propionibacteriales</taxon>
        <taxon>Kribbellaceae</taxon>
        <taxon>Kribbella</taxon>
    </lineage>
</organism>
<dbReference type="InterPro" id="IPR042094">
    <property type="entry name" value="T2SS_GspF_sf"/>
</dbReference>
<evidence type="ECO:0000256" key="5">
    <source>
        <dbReference type="ARBA" id="ARBA00023136"/>
    </source>
</evidence>